<protein>
    <recommendedName>
        <fullName evidence="3">C2H2-type domain-containing protein</fullName>
    </recommendedName>
</protein>
<dbReference type="KEGG" id="bfu:BCIN_08g01280"/>
<sequence>MSSSVEFNYSSPLRRSDGHVYHMPNFTNELWLARARNAEVPVLINDAIGYLTAEEDRSIQMNRIPPNQKVFINQNENAVFTAQQVDSKAIKEELPSFVMEGILKLRKMFLRRGEGKDSDKNRFEQILRSGRGGKSRTYTMGWSIPPNADSGGVATATKGHIKHCDELAEATQLIAKISQAIIRHATPAEELRVLELQSEIDAAYTVGDEENRNFSTIQVNYSNVNTVSLSVEMGKSGSLHIDAKDDPARMSVLLNLSNLVEGCWPGTFTLMSLRDYWVFAPCDALVFRARHPHFGIPPRMMGDSPREPYVAPFPQLAWMDPQLYNYSRLVLVSYPQKYLMNIAPALKRYKMPVHYQQENPMATTFPQGEAFALAAWGALRHQHEKLAMQDAWHLARRHSSGSLAVLPSAKSIAKREAWKDEDGNLVIPRVARIQVVLDGNSAQSRDSDQAKAFARLRKIAKASLSQDYFEKRSTHTDAQYVSVLGSSLIKPPDVAPERKLTKAATHAMFGEKPYQCPLCDRRVPDSFSLKAHYKTFHKNDGIEGLKNVEPTRDPNHLRHLQDAGFSSVPENSEKYGKRRRISDSPSDEPPARKIKAENPDDAIVISDDEDDENVAAAST</sequence>
<evidence type="ECO:0000256" key="1">
    <source>
        <dbReference type="PROSITE-ProRule" id="PRU00042"/>
    </source>
</evidence>
<feature type="compositionally biased region" description="Basic and acidic residues" evidence="2">
    <location>
        <begin position="589"/>
        <end position="598"/>
    </location>
</feature>
<proteinExistence type="predicted"/>
<dbReference type="GeneID" id="5429194"/>
<reference evidence="4 5" key="2">
    <citation type="journal article" date="2012" name="Eukaryot. Cell">
        <title>Genome update of Botrytis cinerea strains B05.10 and T4.</title>
        <authorList>
            <person name="Staats M."/>
            <person name="van Kan J.A."/>
        </authorList>
    </citation>
    <scope>NUCLEOTIDE SEQUENCE [LARGE SCALE GENOMIC DNA]</scope>
    <source>
        <strain evidence="4 5">B05.10</strain>
    </source>
</reference>
<gene>
    <name evidence="4" type="ORF">BCIN_08g01280</name>
</gene>
<dbReference type="Gene3D" id="3.30.160.60">
    <property type="entry name" value="Classic Zinc Finger"/>
    <property type="match status" value="1"/>
</dbReference>
<dbReference type="SUPFAM" id="SSF57667">
    <property type="entry name" value="beta-beta-alpha zinc fingers"/>
    <property type="match status" value="1"/>
</dbReference>
<keyword evidence="5" id="KW-1185">Reference proteome</keyword>
<keyword evidence="1" id="KW-0863">Zinc-finger</keyword>
<evidence type="ECO:0000313" key="5">
    <source>
        <dbReference type="Proteomes" id="UP000001798"/>
    </source>
</evidence>
<dbReference type="EMBL" id="CP009812">
    <property type="protein sequence ID" value="ATZ52390.1"/>
    <property type="molecule type" value="Genomic_DNA"/>
</dbReference>
<reference evidence="4 5" key="3">
    <citation type="journal article" date="2017" name="Mol. Plant Pathol.">
        <title>A gapless genome sequence of the fungus Botrytis cinerea.</title>
        <authorList>
            <person name="Van Kan J.A."/>
            <person name="Stassen J.H."/>
            <person name="Mosbach A."/>
            <person name="Van Der Lee T.A."/>
            <person name="Faino L."/>
            <person name="Farmer A.D."/>
            <person name="Papasotiriou D.G."/>
            <person name="Zhou S."/>
            <person name="Seidl M.F."/>
            <person name="Cottam E."/>
            <person name="Edel D."/>
            <person name="Hahn M."/>
            <person name="Schwartz D.C."/>
            <person name="Dietrich R.A."/>
            <person name="Widdison S."/>
            <person name="Scalliet G."/>
        </authorList>
    </citation>
    <scope>NUCLEOTIDE SEQUENCE [LARGE SCALE GENOMIC DNA]</scope>
    <source>
        <strain evidence="4 5">B05.10</strain>
    </source>
</reference>
<dbReference type="VEuPathDB" id="FungiDB:Bcin08g01280"/>
<dbReference type="OrthoDB" id="6365676at2759"/>
<feature type="region of interest" description="Disordered" evidence="2">
    <location>
        <begin position="552"/>
        <end position="619"/>
    </location>
</feature>
<reference evidence="4 5" key="1">
    <citation type="journal article" date="2011" name="PLoS Genet.">
        <title>Genomic analysis of the necrotrophic fungal pathogens Sclerotinia sclerotiorum and Botrytis cinerea.</title>
        <authorList>
            <person name="Amselem J."/>
            <person name="Cuomo C.A."/>
            <person name="van Kan J.A."/>
            <person name="Viaud M."/>
            <person name="Benito E.P."/>
            <person name="Couloux A."/>
            <person name="Coutinho P.M."/>
            <person name="de Vries R.P."/>
            <person name="Dyer P.S."/>
            <person name="Fillinger S."/>
            <person name="Fournier E."/>
            <person name="Gout L."/>
            <person name="Hahn M."/>
            <person name="Kohn L."/>
            <person name="Lapalu N."/>
            <person name="Plummer K.M."/>
            <person name="Pradier J.M."/>
            <person name="Quevillon E."/>
            <person name="Sharon A."/>
            <person name="Simon A."/>
            <person name="ten Have A."/>
            <person name="Tudzynski B."/>
            <person name="Tudzynski P."/>
            <person name="Wincker P."/>
            <person name="Andrew M."/>
            <person name="Anthouard V."/>
            <person name="Beever R.E."/>
            <person name="Beffa R."/>
            <person name="Benoit I."/>
            <person name="Bouzid O."/>
            <person name="Brault B."/>
            <person name="Chen Z."/>
            <person name="Choquer M."/>
            <person name="Collemare J."/>
            <person name="Cotton P."/>
            <person name="Danchin E.G."/>
            <person name="Da Silva C."/>
            <person name="Gautier A."/>
            <person name="Giraud C."/>
            <person name="Giraud T."/>
            <person name="Gonzalez C."/>
            <person name="Grossetete S."/>
            <person name="Guldener U."/>
            <person name="Henrissat B."/>
            <person name="Howlett B.J."/>
            <person name="Kodira C."/>
            <person name="Kretschmer M."/>
            <person name="Lappartient A."/>
            <person name="Leroch M."/>
            <person name="Levis C."/>
            <person name="Mauceli E."/>
            <person name="Neuveglise C."/>
            <person name="Oeser B."/>
            <person name="Pearson M."/>
            <person name="Poulain J."/>
            <person name="Poussereau N."/>
            <person name="Quesneville H."/>
            <person name="Rascle C."/>
            <person name="Schumacher J."/>
            <person name="Segurens B."/>
            <person name="Sexton A."/>
            <person name="Silva E."/>
            <person name="Sirven C."/>
            <person name="Soanes D.M."/>
            <person name="Talbot N.J."/>
            <person name="Templeton M."/>
            <person name="Yandava C."/>
            <person name="Yarden O."/>
            <person name="Zeng Q."/>
            <person name="Rollins J.A."/>
            <person name="Lebrun M.H."/>
            <person name="Dickman M."/>
        </authorList>
    </citation>
    <scope>NUCLEOTIDE SEQUENCE [LARGE SCALE GENOMIC DNA]</scope>
    <source>
        <strain evidence="4 5">B05.10</strain>
    </source>
</reference>
<dbReference type="PROSITE" id="PS00028">
    <property type="entry name" value="ZINC_FINGER_C2H2_1"/>
    <property type="match status" value="1"/>
</dbReference>
<dbReference type="InterPro" id="IPR036236">
    <property type="entry name" value="Znf_C2H2_sf"/>
</dbReference>
<dbReference type="GO" id="GO:0008270">
    <property type="term" value="F:zinc ion binding"/>
    <property type="evidence" value="ECO:0007669"/>
    <property type="project" value="UniProtKB-KW"/>
</dbReference>
<evidence type="ECO:0000259" key="3">
    <source>
        <dbReference type="PROSITE" id="PS50157"/>
    </source>
</evidence>
<evidence type="ECO:0000313" key="4">
    <source>
        <dbReference type="EMBL" id="ATZ52390.1"/>
    </source>
</evidence>
<dbReference type="RefSeq" id="XP_001548724.2">
    <property type="nucleotide sequence ID" value="XM_001548674.2"/>
</dbReference>
<dbReference type="PROSITE" id="PS50157">
    <property type="entry name" value="ZINC_FINGER_C2H2_2"/>
    <property type="match status" value="1"/>
</dbReference>
<organism evidence="4 5">
    <name type="scientific">Botryotinia fuckeliana (strain B05.10)</name>
    <name type="common">Noble rot fungus</name>
    <name type="synonym">Botrytis cinerea</name>
    <dbReference type="NCBI Taxonomy" id="332648"/>
    <lineage>
        <taxon>Eukaryota</taxon>
        <taxon>Fungi</taxon>
        <taxon>Dikarya</taxon>
        <taxon>Ascomycota</taxon>
        <taxon>Pezizomycotina</taxon>
        <taxon>Leotiomycetes</taxon>
        <taxon>Helotiales</taxon>
        <taxon>Sclerotiniaceae</taxon>
        <taxon>Botrytis</taxon>
    </lineage>
</organism>
<name>A0A384JPF4_BOTFB</name>
<keyword evidence="1" id="KW-0479">Metal-binding</keyword>
<dbReference type="InterPro" id="IPR013087">
    <property type="entry name" value="Znf_C2H2_type"/>
</dbReference>
<feature type="compositionally biased region" description="Basic and acidic residues" evidence="2">
    <location>
        <begin position="552"/>
        <end position="561"/>
    </location>
</feature>
<accession>A0A384JPF4</accession>
<evidence type="ECO:0000256" key="2">
    <source>
        <dbReference type="SAM" id="MobiDB-lite"/>
    </source>
</evidence>
<feature type="domain" description="C2H2-type" evidence="3">
    <location>
        <begin position="514"/>
        <end position="542"/>
    </location>
</feature>
<dbReference type="Proteomes" id="UP000001798">
    <property type="component" value="Chromosome 8"/>
</dbReference>
<keyword evidence="1" id="KW-0862">Zinc</keyword>
<dbReference type="AlphaFoldDB" id="A0A384JPF4"/>